<evidence type="ECO:0000313" key="1">
    <source>
        <dbReference type="EMBL" id="KAK7816831.1"/>
    </source>
</evidence>
<dbReference type="EMBL" id="PKMF04000916">
    <property type="protein sequence ID" value="KAK7816831.1"/>
    <property type="molecule type" value="Genomic_DNA"/>
</dbReference>
<organism evidence="1 2">
    <name type="scientific">Quercus suber</name>
    <name type="common">Cork oak</name>
    <dbReference type="NCBI Taxonomy" id="58331"/>
    <lineage>
        <taxon>Eukaryota</taxon>
        <taxon>Viridiplantae</taxon>
        <taxon>Streptophyta</taxon>
        <taxon>Embryophyta</taxon>
        <taxon>Tracheophyta</taxon>
        <taxon>Spermatophyta</taxon>
        <taxon>Magnoliopsida</taxon>
        <taxon>eudicotyledons</taxon>
        <taxon>Gunneridae</taxon>
        <taxon>Pentapetalae</taxon>
        <taxon>rosids</taxon>
        <taxon>fabids</taxon>
        <taxon>Fagales</taxon>
        <taxon>Fagaceae</taxon>
        <taxon>Quercus</taxon>
    </lineage>
</organism>
<proteinExistence type="predicted"/>
<sequence length="584" mass="66404">MFCAGFDAEFDGEQREATCRDVKAFDVGIMMLFFKDSKIGQEPTLFICKEKDDKDAKATTLIVRPPIIGRFSERWGPIMMLFFKDSKIGQEPTLHQRPLVVPIRDAINISEKEVCNDLDYNWKHLKSPMKGIDAETSINHTRILTNSDLDLKRRKFVDVGTSSKFSIETKRAPLSSLQLTKPLEVSVFQAKAHVSSMRRKGASMLGDVLLNRLSNISVDNILPQAKVHEIYSGVESLGVDPQHLRKNVDKYCEGIADFLKMKESLNKRPSPVILIQCKAEVEFLLSEASHEKASLKTELDIVRLRMADLQTDLGYRLLSEYDNFVILLEGVPHLALVKEEAMKIEGHELGLFAIYDGHLGDTVPSYPQKHLLSNILKEANDKTHNVFYHYGSCFCNDTISKLIQYYYKNHNAYTKTITNTSIPPSPLVPSLIPFKNMGAFGGPRDKISNFMVPLILLLIFVPTSESGILQGLKNAWKNIGNPFPFTSTMELTSHIPGSIRVSCVLDEGIRKIATIKTGQTFSFEFRERSIERNNMMCFLWQRGREIGWFYPLLYGTGPCKNATPHIWSKFRRLCKRQLYPTHVR</sequence>
<dbReference type="Proteomes" id="UP000237347">
    <property type="component" value="Unassembled WGS sequence"/>
</dbReference>
<gene>
    <name evidence="1" type="ORF">CFP56_043562</name>
</gene>
<keyword evidence="2" id="KW-1185">Reference proteome</keyword>
<accession>A0AAW0IRT5</accession>
<reference evidence="1 2" key="1">
    <citation type="journal article" date="2018" name="Sci. Data">
        <title>The draft genome sequence of cork oak.</title>
        <authorList>
            <person name="Ramos A.M."/>
            <person name="Usie A."/>
            <person name="Barbosa P."/>
            <person name="Barros P.M."/>
            <person name="Capote T."/>
            <person name="Chaves I."/>
            <person name="Simoes F."/>
            <person name="Abreu I."/>
            <person name="Carrasquinho I."/>
            <person name="Faro C."/>
            <person name="Guimaraes J.B."/>
            <person name="Mendonca D."/>
            <person name="Nobrega F."/>
            <person name="Rodrigues L."/>
            <person name="Saibo N.J.M."/>
            <person name="Varela M.C."/>
            <person name="Egas C."/>
            <person name="Matos J."/>
            <person name="Miguel C.M."/>
            <person name="Oliveira M.M."/>
            <person name="Ricardo C.P."/>
            <person name="Goncalves S."/>
        </authorList>
    </citation>
    <scope>NUCLEOTIDE SEQUENCE [LARGE SCALE GENOMIC DNA]</scope>
    <source>
        <strain evidence="2">cv. HL8</strain>
    </source>
</reference>
<dbReference type="AlphaFoldDB" id="A0AAW0IRT5"/>
<evidence type="ECO:0000313" key="2">
    <source>
        <dbReference type="Proteomes" id="UP000237347"/>
    </source>
</evidence>
<comment type="caution">
    <text evidence="1">The sequence shown here is derived from an EMBL/GenBank/DDBJ whole genome shotgun (WGS) entry which is preliminary data.</text>
</comment>
<name>A0AAW0IRT5_QUESU</name>
<protein>
    <submittedName>
        <fullName evidence="1">Uncharacterized protein</fullName>
    </submittedName>
</protein>